<evidence type="ECO:0000313" key="2">
    <source>
        <dbReference type="EMBL" id="KAK9739155.1"/>
    </source>
</evidence>
<gene>
    <name evidence="2" type="ORF">QE152_g9285</name>
</gene>
<protein>
    <submittedName>
        <fullName evidence="2">Transposase protein</fullName>
    </submittedName>
</protein>
<dbReference type="AlphaFoldDB" id="A0AAW1LZ46"/>
<dbReference type="Proteomes" id="UP001458880">
    <property type="component" value="Unassembled WGS sequence"/>
</dbReference>
<organism evidence="2 3">
    <name type="scientific">Popillia japonica</name>
    <name type="common">Japanese beetle</name>
    <dbReference type="NCBI Taxonomy" id="7064"/>
    <lineage>
        <taxon>Eukaryota</taxon>
        <taxon>Metazoa</taxon>
        <taxon>Ecdysozoa</taxon>
        <taxon>Arthropoda</taxon>
        <taxon>Hexapoda</taxon>
        <taxon>Insecta</taxon>
        <taxon>Pterygota</taxon>
        <taxon>Neoptera</taxon>
        <taxon>Endopterygota</taxon>
        <taxon>Coleoptera</taxon>
        <taxon>Polyphaga</taxon>
        <taxon>Scarabaeiformia</taxon>
        <taxon>Scarabaeidae</taxon>
        <taxon>Rutelinae</taxon>
        <taxon>Popillia</taxon>
    </lineage>
</organism>
<dbReference type="InterPro" id="IPR048365">
    <property type="entry name" value="TNP-like_RNaseH_N"/>
</dbReference>
<comment type="caution">
    <text evidence="2">The sequence shown here is derived from an EMBL/GenBank/DDBJ whole genome shotgun (WGS) entry which is preliminary data.</text>
</comment>
<sequence>MKLLDRHRIIMFDEIALQSSLLYNNKCDVIDGFQDNGCNNRYPLFADKAMVFVARGMSKKWKQPLAYYFNQGGMKPEVIATCLKAVIREVTSIGVNIVACVCDQANANAKAIRMLYDKTNRNFVLKGQENRNFGFVIDDKEVVPLYDAPHLLKGIRNNLYENDCRFKWRNNKVERVSWSDIRTLYSLDEMMKNIKCAIS</sequence>
<feature type="domain" description="Transposable element P transposase-like RNase H" evidence="1">
    <location>
        <begin position="5"/>
        <end position="115"/>
    </location>
</feature>
<reference evidence="2 3" key="1">
    <citation type="journal article" date="2024" name="BMC Genomics">
        <title>De novo assembly and annotation of Popillia japonica's genome with initial clues to its potential as an invasive pest.</title>
        <authorList>
            <person name="Cucini C."/>
            <person name="Boschi S."/>
            <person name="Funari R."/>
            <person name="Cardaioli E."/>
            <person name="Iannotti N."/>
            <person name="Marturano G."/>
            <person name="Paoli F."/>
            <person name="Bruttini M."/>
            <person name="Carapelli A."/>
            <person name="Frati F."/>
            <person name="Nardi F."/>
        </authorList>
    </citation>
    <scope>NUCLEOTIDE SEQUENCE [LARGE SCALE GENOMIC DNA]</scope>
    <source>
        <strain evidence="2">DMR45628</strain>
    </source>
</reference>
<accession>A0AAW1LZ46</accession>
<dbReference type="Pfam" id="PF21787">
    <property type="entry name" value="TNP-like_RNaseH_N"/>
    <property type="match status" value="1"/>
</dbReference>
<dbReference type="EMBL" id="JASPKY010000078">
    <property type="protein sequence ID" value="KAK9739155.1"/>
    <property type="molecule type" value="Genomic_DNA"/>
</dbReference>
<evidence type="ECO:0000313" key="3">
    <source>
        <dbReference type="Proteomes" id="UP001458880"/>
    </source>
</evidence>
<keyword evidence="3" id="KW-1185">Reference proteome</keyword>
<proteinExistence type="predicted"/>
<evidence type="ECO:0000259" key="1">
    <source>
        <dbReference type="Pfam" id="PF21787"/>
    </source>
</evidence>
<name>A0AAW1LZ46_POPJA</name>